<dbReference type="Pfam" id="PF04892">
    <property type="entry name" value="VanZ"/>
    <property type="match status" value="1"/>
</dbReference>
<keyword evidence="1" id="KW-1133">Transmembrane helix</keyword>
<comment type="caution">
    <text evidence="3">The sequence shown here is derived from an EMBL/GenBank/DDBJ whole genome shotgun (WGS) entry which is preliminary data.</text>
</comment>
<reference evidence="4 6" key="2">
    <citation type="submission" date="2018-12" db="EMBL/GenBank/DDBJ databases">
        <authorList>
            <person name="hu s."/>
            <person name="Xu Y."/>
            <person name="Xu B."/>
            <person name="Li F."/>
        </authorList>
    </citation>
    <scope>NUCLEOTIDE SEQUENCE [LARGE SCALE GENOMIC DNA]</scope>
    <source>
        <strain evidence="4 6">KSW2-17</strain>
    </source>
</reference>
<evidence type="ECO:0000313" key="5">
    <source>
        <dbReference type="Proteomes" id="UP000241203"/>
    </source>
</evidence>
<reference evidence="3 5" key="1">
    <citation type="submission" date="2018-03" db="EMBL/GenBank/DDBJ databases">
        <title>Genomic Encyclopedia of Archaeal and Bacterial Type Strains, Phase II (KMG-II): from individual species to whole genera.</title>
        <authorList>
            <person name="Goeker M."/>
        </authorList>
    </citation>
    <scope>NUCLEOTIDE SEQUENCE [LARGE SCALE GENOMIC DNA]</scope>
    <source>
        <strain evidence="3 5">DSM 21548</strain>
    </source>
</reference>
<protein>
    <submittedName>
        <fullName evidence="4">VanZ family protein</fullName>
    </submittedName>
    <submittedName>
        <fullName evidence="3">VanZ like protein</fullName>
    </submittedName>
</protein>
<feature type="transmembrane region" description="Helical" evidence="1">
    <location>
        <begin position="105"/>
        <end position="125"/>
    </location>
</feature>
<evidence type="ECO:0000256" key="1">
    <source>
        <dbReference type="SAM" id="Phobius"/>
    </source>
</evidence>
<dbReference type="Proteomes" id="UP000241203">
    <property type="component" value="Unassembled WGS sequence"/>
</dbReference>
<evidence type="ECO:0000313" key="6">
    <source>
        <dbReference type="Proteomes" id="UP000268291"/>
    </source>
</evidence>
<feature type="domain" description="VanZ-like" evidence="2">
    <location>
        <begin position="73"/>
        <end position="153"/>
    </location>
</feature>
<dbReference type="Proteomes" id="UP000268291">
    <property type="component" value="Unassembled WGS sequence"/>
</dbReference>
<keyword evidence="1" id="KW-0472">Membrane</keyword>
<evidence type="ECO:0000259" key="2">
    <source>
        <dbReference type="Pfam" id="PF04892"/>
    </source>
</evidence>
<feature type="transmembrane region" description="Helical" evidence="1">
    <location>
        <begin position="39"/>
        <end position="59"/>
    </location>
</feature>
<dbReference type="RefSeq" id="WP_106562934.1">
    <property type="nucleotide sequence ID" value="NZ_PYAU01000001.1"/>
</dbReference>
<proteinExistence type="predicted"/>
<evidence type="ECO:0000313" key="3">
    <source>
        <dbReference type="EMBL" id="PSL37845.1"/>
    </source>
</evidence>
<name>A0A2P8GV67_9MICO</name>
<keyword evidence="1" id="KW-0812">Transmembrane</keyword>
<organism evidence="3 5">
    <name type="scientific">Labedella gwakjiensis</name>
    <dbReference type="NCBI Taxonomy" id="390269"/>
    <lineage>
        <taxon>Bacteria</taxon>
        <taxon>Bacillati</taxon>
        <taxon>Actinomycetota</taxon>
        <taxon>Actinomycetes</taxon>
        <taxon>Micrococcales</taxon>
        <taxon>Microbacteriaceae</taxon>
        <taxon>Labedella</taxon>
    </lineage>
</organism>
<feature type="transmembrane region" description="Helical" evidence="1">
    <location>
        <begin position="71"/>
        <end position="93"/>
    </location>
</feature>
<feature type="transmembrane region" description="Helical" evidence="1">
    <location>
        <begin position="12"/>
        <end position="32"/>
    </location>
</feature>
<feature type="transmembrane region" description="Helical" evidence="1">
    <location>
        <begin position="137"/>
        <end position="158"/>
    </location>
</feature>
<gene>
    <name evidence="3" type="ORF">CLV49_1452</name>
    <name evidence="4" type="ORF">ELQ93_11940</name>
</gene>
<accession>A0A2P8GV67</accession>
<dbReference type="EMBL" id="RZGY01000001">
    <property type="protein sequence ID" value="RUQ87583.1"/>
    <property type="molecule type" value="Genomic_DNA"/>
</dbReference>
<evidence type="ECO:0000313" key="4">
    <source>
        <dbReference type="EMBL" id="RUQ87583.1"/>
    </source>
</evidence>
<dbReference type="EMBL" id="PYAU01000001">
    <property type="protein sequence ID" value="PSL37845.1"/>
    <property type="molecule type" value="Genomic_DNA"/>
</dbReference>
<sequence>MISTLLASNPALVRVLVVVGVLVCAAVGLMLYRAGRTRALSVLAIVGLVGVLALTLSPSDGPRYAFCTVQFSIPFAGIDTLANLVMTLPLALFSALRFGSRLRAFAVFAAVSGLAALIELTQALIPAIGRSCDTDDWFMNTIGAAVGVAFAMAIMTAGRSRVGGPSRQADTRPSRS</sequence>
<dbReference type="AlphaFoldDB" id="A0A2P8GV67"/>
<keyword evidence="6" id="KW-1185">Reference proteome</keyword>
<dbReference type="InterPro" id="IPR006976">
    <property type="entry name" value="VanZ-like"/>
</dbReference>
<dbReference type="OrthoDB" id="4833326at2"/>